<reference evidence="2" key="1">
    <citation type="submission" date="2021-06" db="EMBL/GenBank/DDBJ databases">
        <authorList>
            <person name="Hodson N. C."/>
            <person name="Mongue J. A."/>
            <person name="Jaron S. K."/>
        </authorList>
    </citation>
    <scope>NUCLEOTIDE SEQUENCE</scope>
</reference>
<feature type="non-terminal residue" evidence="2">
    <location>
        <position position="36"/>
    </location>
</feature>
<keyword evidence="3" id="KW-1185">Reference proteome</keyword>
<evidence type="ECO:0000313" key="3">
    <source>
        <dbReference type="Proteomes" id="UP000708208"/>
    </source>
</evidence>
<organism evidence="2 3">
    <name type="scientific">Allacma fusca</name>
    <dbReference type="NCBI Taxonomy" id="39272"/>
    <lineage>
        <taxon>Eukaryota</taxon>
        <taxon>Metazoa</taxon>
        <taxon>Ecdysozoa</taxon>
        <taxon>Arthropoda</taxon>
        <taxon>Hexapoda</taxon>
        <taxon>Collembola</taxon>
        <taxon>Symphypleona</taxon>
        <taxon>Sminthuridae</taxon>
        <taxon>Allacma</taxon>
    </lineage>
</organism>
<dbReference type="AlphaFoldDB" id="A0A8J2JQI2"/>
<gene>
    <name evidence="2" type="ORF">AFUS01_LOCUS11354</name>
</gene>
<dbReference type="EMBL" id="CAJVCH010087045">
    <property type="protein sequence ID" value="CAG7722195.1"/>
    <property type="molecule type" value="Genomic_DNA"/>
</dbReference>
<comment type="caution">
    <text evidence="2">The sequence shown here is derived from an EMBL/GenBank/DDBJ whole genome shotgun (WGS) entry which is preliminary data.</text>
</comment>
<evidence type="ECO:0000256" key="1">
    <source>
        <dbReference type="SAM" id="MobiDB-lite"/>
    </source>
</evidence>
<name>A0A8J2JQI2_9HEXA</name>
<feature type="region of interest" description="Disordered" evidence="1">
    <location>
        <begin position="14"/>
        <end position="36"/>
    </location>
</feature>
<accession>A0A8J2JQI2</accession>
<dbReference type="Proteomes" id="UP000708208">
    <property type="component" value="Unassembled WGS sequence"/>
</dbReference>
<protein>
    <submittedName>
        <fullName evidence="2">Uncharacterized protein</fullName>
    </submittedName>
</protein>
<evidence type="ECO:0000313" key="2">
    <source>
        <dbReference type="EMBL" id="CAG7722195.1"/>
    </source>
</evidence>
<feature type="compositionally biased region" description="Basic residues" evidence="1">
    <location>
        <begin position="23"/>
        <end position="36"/>
    </location>
</feature>
<proteinExistence type="predicted"/>
<sequence length="36" mass="4122">VDALINKGTVTLPSLTNDTITTRPRRVMGKKRPRWE</sequence>